<evidence type="ECO:0000313" key="3">
    <source>
        <dbReference type="Proteomes" id="UP000179807"/>
    </source>
</evidence>
<dbReference type="AlphaFoldDB" id="A0A1J4L0L6"/>
<dbReference type="RefSeq" id="XP_068368541.1">
    <property type="nucleotide sequence ID" value="XM_068497650.1"/>
</dbReference>
<feature type="compositionally biased region" description="Basic and acidic residues" evidence="1">
    <location>
        <begin position="179"/>
        <end position="188"/>
    </location>
</feature>
<comment type="caution">
    <text evidence="2">The sequence shown here is derived from an EMBL/GenBank/DDBJ whole genome shotgun (WGS) entry which is preliminary data.</text>
</comment>
<feature type="compositionally biased region" description="Low complexity" evidence="1">
    <location>
        <begin position="164"/>
        <end position="178"/>
    </location>
</feature>
<keyword evidence="3" id="KW-1185">Reference proteome</keyword>
<dbReference type="GeneID" id="94832354"/>
<accession>A0A1J4L0L6</accession>
<dbReference type="Proteomes" id="UP000179807">
    <property type="component" value="Unassembled WGS sequence"/>
</dbReference>
<dbReference type="EMBL" id="MLAK01000229">
    <property type="protein sequence ID" value="OHT15405.1"/>
    <property type="molecule type" value="Genomic_DNA"/>
</dbReference>
<evidence type="ECO:0000256" key="1">
    <source>
        <dbReference type="SAM" id="MobiDB-lite"/>
    </source>
</evidence>
<organism evidence="2 3">
    <name type="scientific">Tritrichomonas foetus</name>
    <dbReference type="NCBI Taxonomy" id="1144522"/>
    <lineage>
        <taxon>Eukaryota</taxon>
        <taxon>Metamonada</taxon>
        <taxon>Parabasalia</taxon>
        <taxon>Tritrichomonadida</taxon>
        <taxon>Tritrichomonadidae</taxon>
        <taxon>Tritrichomonas</taxon>
    </lineage>
</organism>
<sequence length="223" mass="25821">MSKAEQLELINLTTNFLRTTKPQSCKNYRILSQEPLFRGICYGASQFNLSPEEIEQEVSKLLKFDAQPSSKYSRVENMQFDDKRQNIENSRIDEILPYILKFKPEEINRLPIDLQKRIINQWIVYQKGFTKARQIEFDKAYGKAMSIVNNKVLKSVSEAISKNHSNLSSKTNLSSSPVKKNEVHKEENEVASAGKRKKGIPKQNKTEIIDFDESEEDESEKKE</sequence>
<evidence type="ECO:0000313" key="2">
    <source>
        <dbReference type="EMBL" id="OHT15405.1"/>
    </source>
</evidence>
<feature type="region of interest" description="Disordered" evidence="1">
    <location>
        <begin position="164"/>
        <end position="223"/>
    </location>
</feature>
<dbReference type="VEuPathDB" id="TrichDB:TRFO_14173"/>
<proteinExistence type="predicted"/>
<name>A0A1J4L0L6_9EUKA</name>
<protein>
    <submittedName>
        <fullName evidence="2">Uncharacterized protein</fullName>
    </submittedName>
</protein>
<gene>
    <name evidence="2" type="ORF">TRFO_14173</name>
</gene>
<feature type="compositionally biased region" description="Acidic residues" evidence="1">
    <location>
        <begin position="209"/>
        <end position="223"/>
    </location>
</feature>
<reference evidence="2" key="1">
    <citation type="submission" date="2016-10" db="EMBL/GenBank/DDBJ databases">
        <authorList>
            <person name="Benchimol M."/>
            <person name="Almeida L.G."/>
            <person name="Vasconcelos A.T."/>
            <person name="Perreira-Neves A."/>
            <person name="Rosa I.A."/>
            <person name="Tasca T."/>
            <person name="Bogo M.R."/>
            <person name="de Souza W."/>
        </authorList>
    </citation>
    <scope>NUCLEOTIDE SEQUENCE [LARGE SCALE GENOMIC DNA]</scope>
    <source>
        <strain evidence="2">K</strain>
    </source>
</reference>